<evidence type="ECO:0000256" key="18">
    <source>
        <dbReference type="SAM" id="SignalP"/>
    </source>
</evidence>
<evidence type="ECO:0000256" key="11">
    <source>
        <dbReference type="ARBA" id="ARBA00022842"/>
    </source>
</evidence>
<feature type="coiled-coil region" evidence="17">
    <location>
        <begin position="249"/>
        <end position="298"/>
    </location>
</feature>
<evidence type="ECO:0000256" key="3">
    <source>
        <dbReference type="ARBA" id="ARBA00022448"/>
    </source>
</evidence>
<keyword evidence="21" id="KW-1185">Reference proteome</keyword>
<evidence type="ECO:0000256" key="7">
    <source>
        <dbReference type="ARBA" id="ARBA00022723"/>
    </source>
</evidence>
<evidence type="ECO:0000256" key="10">
    <source>
        <dbReference type="ARBA" id="ARBA00022805"/>
    </source>
</evidence>
<evidence type="ECO:0000256" key="9">
    <source>
        <dbReference type="ARBA" id="ARBA00022801"/>
    </source>
</evidence>
<keyword evidence="13" id="KW-1133">Transmembrane helix</keyword>
<gene>
    <name evidence="20" type="ORF">TTHERM_001009941</name>
</gene>
<evidence type="ECO:0000256" key="17">
    <source>
        <dbReference type="SAM" id="Coils"/>
    </source>
</evidence>
<keyword evidence="12" id="KW-0653">Protein transport</keyword>
<dbReference type="PANTHER" id="PTHR10903:SF135">
    <property type="entry name" value="TRANSLOCASE OF CHLOROPLAST 120, CHLOROPLASTIC-RELATED"/>
    <property type="match status" value="1"/>
</dbReference>
<keyword evidence="14" id="KW-0342">GTP-binding</keyword>
<dbReference type="InterPro" id="IPR045058">
    <property type="entry name" value="GIMA/IAN/Toc"/>
</dbReference>
<evidence type="ECO:0000313" key="21">
    <source>
        <dbReference type="Proteomes" id="UP000009168"/>
    </source>
</evidence>
<dbReference type="GO" id="GO:0015031">
    <property type="term" value="P:protein transport"/>
    <property type="evidence" value="ECO:0007669"/>
    <property type="project" value="UniProtKB-KW"/>
</dbReference>
<keyword evidence="9" id="KW-0378">Hydrolase</keyword>
<dbReference type="RefSeq" id="XP_012653483.1">
    <property type="nucleotide sequence ID" value="XM_012798029.1"/>
</dbReference>
<feature type="chain" id="PRO_5004903260" evidence="18">
    <location>
        <begin position="23"/>
        <end position="416"/>
    </location>
</feature>
<evidence type="ECO:0000256" key="8">
    <source>
        <dbReference type="ARBA" id="ARBA00022741"/>
    </source>
</evidence>
<name>W7X3T7_TETTS</name>
<dbReference type="AlphaFoldDB" id="W7X3T7"/>
<dbReference type="PANTHER" id="PTHR10903">
    <property type="entry name" value="GTPASE, IMAP FAMILY MEMBER-RELATED"/>
    <property type="match status" value="1"/>
</dbReference>
<comment type="subcellular location">
    <subcellularLocation>
        <location evidence="2">Membrane</location>
        <topology evidence="2">Single-pass membrane protein</topology>
    </subcellularLocation>
    <subcellularLocation>
        <location evidence="16">Plastid</location>
        <location evidence="16">Chloroplast outer membrane</location>
    </subcellularLocation>
</comment>
<accession>W7X3T7</accession>
<keyword evidence="15" id="KW-0472">Membrane</keyword>
<keyword evidence="17" id="KW-0175">Coiled coil</keyword>
<feature type="signal peptide" evidence="18">
    <location>
        <begin position="1"/>
        <end position="22"/>
    </location>
</feature>
<feature type="coiled-coil region" evidence="17">
    <location>
        <begin position="354"/>
        <end position="381"/>
    </location>
</feature>
<evidence type="ECO:0000256" key="5">
    <source>
        <dbReference type="ARBA" id="ARBA00022640"/>
    </source>
</evidence>
<keyword evidence="18" id="KW-0732">Signal</keyword>
<evidence type="ECO:0000256" key="14">
    <source>
        <dbReference type="ARBA" id="ARBA00023134"/>
    </source>
</evidence>
<dbReference type="GO" id="GO:0046872">
    <property type="term" value="F:metal ion binding"/>
    <property type="evidence" value="ECO:0007669"/>
    <property type="project" value="UniProtKB-KW"/>
</dbReference>
<dbReference type="Gene3D" id="3.40.50.300">
    <property type="entry name" value="P-loop containing nucleotide triphosphate hydrolases"/>
    <property type="match status" value="1"/>
</dbReference>
<evidence type="ECO:0000256" key="13">
    <source>
        <dbReference type="ARBA" id="ARBA00022989"/>
    </source>
</evidence>
<keyword evidence="8" id="KW-0547">Nucleotide-binding</keyword>
<evidence type="ECO:0000256" key="12">
    <source>
        <dbReference type="ARBA" id="ARBA00022927"/>
    </source>
</evidence>
<dbReference type="OrthoDB" id="10061751at2759"/>
<dbReference type="GO" id="GO:0005525">
    <property type="term" value="F:GTP binding"/>
    <property type="evidence" value="ECO:0007669"/>
    <property type="project" value="UniProtKB-KW"/>
</dbReference>
<evidence type="ECO:0000256" key="4">
    <source>
        <dbReference type="ARBA" id="ARBA00022528"/>
    </source>
</evidence>
<dbReference type="SUPFAM" id="SSF52540">
    <property type="entry name" value="P-loop containing nucleoside triphosphate hydrolases"/>
    <property type="match status" value="1"/>
</dbReference>
<dbReference type="KEGG" id="tet:TTHERM_001009941"/>
<dbReference type="EMBL" id="GG662664">
    <property type="protein sequence ID" value="EWS73980.1"/>
    <property type="molecule type" value="Genomic_DNA"/>
</dbReference>
<keyword evidence="5" id="KW-0934">Plastid</keyword>
<dbReference type="InterPro" id="IPR006703">
    <property type="entry name" value="G_AIG1"/>
</dbReference>
<dbReference type="InterPro" id="IPR027417">
    <property type="entry name" value="P-loop_NTPase"/>
</dbReference>
<keyword evidence="4" id="KW-0150">Chloroplast</keyword>
<keyword evidence="6" id="KW-0812">Transmembrane</keyword>
<comment type="cofactor">
    <cofactor evidence="1">
        <name>Mg(2+)</name>
        <dbReference type="ChEBI" id="CHEBI:18420"/>
    </cofactor>
</comment>
<evidence type="ECO:0000259" key="19">
    <source>
        <dbReference type="Pfam" id="PF04548"/>
    </source>
</evidence>
<dbReference type="CDD" id="cd00882">
    <property type="entry name" value="Ras_like_GTPase"/>
    <property type="match status" value="1"/>
</dbReference>
<reference evidence="21" key="1">
    <citation type="journal article" date="2006" name="PLoS Biol.">
        <title>Macronuclear genome sequence of the ciliate Tetrahymena thermophila, a model eukaryote.</title>
        <authorList>
            <person name="Eisen J.A."/>
            <person name="Coyne R.S."/>
            <person name="Wu M."/>
            <person name="Wu D."/>
            <person name="Thiagarajan M."/>
            <person name="Wortman J.R."/>
            <person name="Badger J.H."/>
            <person name="Ren Q."/>
            <person name="Amedeo P."/>
            <person name="Jones K.M."/>
            <person name="Tallon L.J."/>
            <person name="Delcher A.L."/>
            <person name="Salzberg S.L."/>
            <person name="Silva J.C."/>
            <person name="Haas B.J."/>
            <person name="Majoros W.H."/>
            <person name="Farzad M."/>
            <person name="Carlton J.M."/>
            <person name="Smith R.K. Jr."/>
            <person name="Garg J."/>
            <person name="Pearlman R.E."/>
            <person name="Karrer K.M."/>
            <person name="Sun L."/>
            <person name="Manning G."/>
            <person name="Elde N.C."/>
            <person name="Turkewitz A.P."/>
            <person name="Asai D.J."/>
            <person name="Wilkes D.E."/>
            <person name="Wang Y."/>
            <person name="Cai H."/>
            <person name="Collins K."/>
            <person name="Stewart B.A."/>
            <person name="Lee S.R."/>
            <person name="Wilamowska K."/>
            <person name="Weinberg Z."/>
            <person name="Ruzzo W.L."/>
            <person name="Wloga D."/>
            <person name="Gaertig J."/>
            <person name="Frankel J."/>
            <person name="Tsao C.-C."/>
            <person name="Gorovsky M.A."/>
            <person name="Keeling P.J."/>
            <person name="Waller R.F."/>
            <person name="Patron N.J."/>
            <person name="Cherry J.M."/>
            <person name="Stover N.A."/>
            <person name="Krieger C.J."/>
            <person name="del Toro C."/>
            <person name="Ryder H.F."/>
            <person name="Williamson S.C."/>
            <person name="Barbeau R.A."/>
            <person name="Hamilton E.P."/>
            <person name="Orias E."/>
        </authorList>
    </citation>
    <scope>NUCLEOTIDE SEQUENCE [LARGE SCALE GENOMIC DNA]</scope>
    <source>
        <strain evidence="21">SB210</strain>
    </source>
</reference>
<keyword evidence="7" id="KW-0479">Metal-binding</keyword>
<evidence type="ECO:0000256" key="16">
    <source>
        <dbReference type="ARBA" id="ARBA00024013"/>
    </source>
</evidence>
<proteinExistence type="predicted"/>
<dbReference type="InParanoid" id="W7X3T7"/>
<evidence type="ECO:0000256" key="15">
    <source>
        <dbReference type="ARBA" id="ARBA00023136"/>
    </source>
</evidence>
<evidence type="ECO:0000256" key="6">
    <source>
        <dbReference type="ARBA" id="ARBA00022692"/>
    </source>
</evidence>
<dbReference type="GeneID" id="24441394"/>
<organism evidence="20 21">
    <name type="scientific">Tetrahymena thermophila (strain SB210)</name>
    <dbReference type="NCBI Taxonomy" id="312017"/>
    <lineage>
        <taxon>Eukaryota</taxon>
        <taxon>Sar</taxon>
        <taxon>Alveolata</taxon>
        <taxon>Ciliophora</taxon>
        <taxon>Intramacronucleata</taxon>
        <taxon>Oligohymenophorea</taxon>
        <taxon>Hymenostomatida</taxon>
        <taxon>Tetrahymenina</taxon>
        <taxon>Tetrahymenidae</taxon>
        <taxon>Tetrahymena</taxon>
    </lineage>
</organism>
<dbReference type="GO" id="GO:0009707">
    <property type="term" value="C:chloroplast outer membrane"/>
    <property type="evidence" value="ECO:0007669"/>
    <property type="project" value="UniProtKB-SubCell"/>
</dbReference>
<evidence type="ECO:0000256" key="2">
    <source>
        <dbReference type="ARBA" id="ARBA00004167"/>
    </source>
</evidence>
<evidence type="ECO:0000256" key="1">
    <source>
        <dbReference type="ARBA" id="ARBA00001946"/>
    </source>
</evidence>
<keyword evidence="11" id="KW-0460">Magnesium</keyword>
<keyword evidence="3" id="KW-0813">Transport</keyword>
<dbReference type="Proteomes" id="UP000009168">
    <property type="component" value="Unassembled WGS sequence"/>
</dbReference>
<evidence type="ECO:0000313" key="20">
    <source>
        <dbReference type="EMBL" id="EWS73980.1"/>
    </source>
</evidence>
<keyword evidence="10" id="KW-1002">Plastid outer membrane</keyword>
<dbReference type="GO" id="GO:0016787">
    <property type="term" value="F:hydrolase activity"/>
    <property type="evidence" value="ECO:0007669"/>
    <property type="project" value="UniProtKB-KW"/>
</dbReference>
<sequence>MKKVNSFIIIFLVLLLIRQTLAKTKKKVIVIGHTGSGKSTFCNFLCSSFKFKAEASSDSVTQIFQTEQLELKDYTLFVTDTPGFTDPKKQNNWKILSDIVDFVKKEQVDFVVIVINYSIRASNEEYILKWLRYTLPLNKYNSLILVNHYRDIQNFCSYGDEVENDYEDEFAQNCQTDPKLSKSEENNQNFINFIKNTFTNSTIEKINYNIDINITTKEFKILKKKLKQEYFPLAQLDHTKVQDLQDKIITELQKNESFCMNKFKKLEEEKYQREMAKLEQEVTQLKAEQTNLQNLINSIDDDINYIHNNPSRWIDSGDLFKTRYHSTHQIHKMNRLNDDKNDSQNKMLYQQIIQQQIKENLEKHKEEFEQLVQKIPQLQEFKQCLHSANEDIQEMIVVKNYFEARNSLSKQKQYQQ</sequence>
<feature type="domain" description="AIG1-type G" evidence="19">
    <location>
        <begin position="27"/>
        <end position="132"/>
    </location>
</feature>
<dbReference type="Pfam" id="PF04548">
    <property type="entry name" value="AIG1"/>
    <property type="match status" value="1"/>
</dbReference>
<protein>
    <submittedName>
        <fullName evidence="20">Small GTP-binding domain protein</fullName>
    </submittedName>
</protein>